<comment type="subcellular location">
    <subcellularLocation>
        <location evidence="4">Cytoplasm</location>
    </subcellularLocation>
</comment>
<evidence type="ECO:0000313" key="7">
    <source>
        <dbReference type="Proteomes" id="UP000277864"/>
    </source>
</evidence>
<dbReference type="GO" id="GO:0008899">
    <property type="term" value="F:homoserine O-succinyltransferase activity"/>
    <property type="evidence" value="ECO:0007669"/>
    <property type="project" value="TreeGrafter"/>
</dbReference>
<keyword evidence="4" id="KW-0198">Cysteine biosynthesis</keyword>
<feature type="active site" description="Proton acceptor" evidence="4">
    <location>
        <position position="207"/>
    </location>
</feature>
<name>A0A429Z659_9ENTE</name>
<reference evidence="6 7" key="1">
    <citation type="submission" date="2018-03" db="EMBL/GenBank/DDBJ databases">
        <authorList>
            <person name="Gulvik C.A."/>
        </authorList>
    </citation>
    <scope>NUCLEOTIDE SEQUENCE [LARGE SCALE GENOMIC DNA]</scope>
    <source>
        <strain evidence="6 7">JCM 31581</strain>
    </source>
</reference>
<dbReference type="Pfam" id="PF04204">
    <property type="entry name" value="HTS"/>
    <property type="match status" value="1"/>
</dbReference>
<dbReference type="PANTHER" id="PTHR20919">
    <property type="entry name" value="HOMOSERINE O-SUCCINYLTRANSFERASE"/>
    <property type="match status" value="1"/>
</dbReference>
<keyword evidence="4" id="KW-0963">Cytoplasm</keyword>
<dbReference type="PANTHER" id="PTHR20919:SF0">
    <property type="entry name" value="HOMOSERINE O-SUCCINYLTRANSFERASE"/>
    <property type="match status" value="1"/>
</dbReference>
<comment type="pathway">
    <text evidence="4">Amino-acid biosynthesis; L-cysteine biosynthesis; L-cysteine from L-serine: step 1/2.</text>
</comment>
<feature type="binding site" evidence="4">
    <location>
        <position position="136"/>
    </location>
    <ligand>
        <name>substrate</name>
    </ligand>
</feature>
<proteinExistence type="inferred from homology"/>
<evidence type="ECO:0000256" key="2">
    <source>
        <dbReference type="ARBA" id="ARBA00022679"/>
    </source>
</evidence>
<dbReference type="OrthoDB" id="9772423at2"/>
<dbReference type="AlphaFoldDB" id="A0A429Z659"/>
<comment type="caution">
    <text evidence="6">The sequence shown here is derived from an EMBL/GenBank/DDBJ whole genome shotgun (WGS) entry which is preliminary data.</text>
</comment>
<keyword evidence="2 4" id="KW-0808">Transferase</keyword>
<evidence type="ECO:0000256" key="4">
    <source>
        <dbReference type="HAMAP-Rule" id="MF_00295"/>
    </source>
</evidence>
<keyword evidence="7" id="KW-1185">Reference proteome</keyword>
<feature type="binding site" evidence="4">
    <location>
        <position position="221"/>
    </location>
    <ligand>
        <name>substrate</name>
    </ligand>
</feature>
<comment type="similarity">
    <text evidence="4">Belongs to the MetA family.</text>
</comment>
<evidence type="ECO:0000313" key="6">
    <source>
        <dbReference type="EMBL" id="RST89191.1"/>
    </source>
</evidence>
<gene>
    <name evidence="6" type="ORF">C7P63_05275</name>
</gene>
<feature type="active site" description="Acyl-thioester intermediate" evidence="4 5">
    <location>
        <position position="115"/>
    </location>
</feature>
<keyword evidence="3 4" id="KW-0012">Acyltransferase</keyword>
<evidence type="ECO:0000256" key="1">
    <source>
        <dbReference type="ARBA" id="ARBA00022605"/>
    </source>
</evidence>
<sequence>MEAIMIKQLKLGILNLMSNKLESIDHFNQVFKETGMPIKITYFYPKGHYLGREIPTEVKENMEPLELEKLQALDGFIISGSPIERHDFEEVTYIQEVRDLLSYLDEFVPNQLYICWGGMVALNYFYGIEKQILPRKLFGVYKQTISQSSKLLQGLTPGFLADHARYAEMNLNQIQANDKLQVVATTEENHLFLVEAKHKKQAFLFSHLEYDKDGLLKEYVRESEAHPEITYQKPENYFEDTETLTGTQYKWQQTRQVFFSNWMKQVAENKNVRRNYHEKNRKVS</sequence>
<keyword evidence="1 4" id="KW-0028">Amino-acid biosynthesis</keyword>
<feature type="active site" evidence="4">
    <location>
        <position position="209"/>
    </location>
</feature>
<dbReference type="EMBL" id="PXZH01000002">
    <property type="protein sequence ID" value="RST89191.1"/>
    <property type="molecule type" value="Genomic_DNA"/>
</dbReference>
<dbReference type="Gene3D" id="3.40.50.880">
    <property type="match status" value="1"/>
</dbReference>
<comment type="function">
    <text evidence="4">Transfers an acetyl group from acetyl-CoA to L-serine, forming acetyl-L-serine.</text>
</comment>
<dbReference type="EC" id="2.3.1.30" evidence="4"/>
<accession>A0A429Z659</accession>
<protein>
    <recommendedName>
        <fullName evidence="4">Serine O-acetyltransferase</fullName>
        <shortName evidence="4">SAT</shortName>
        <ecNumber evidence="4">2.3.1.30</ecNumber>
    </recommendedName>
</protein>
<evidence type="ECO:0000256" key="3">
    <source>
        <dbReference type="ARBA" id="ARBA00023315"/>
    </source>
</evidence>
<dbReference type="InterPro" id="IPR029062">
    <property type="entry name" value="Class_I_gatase-like"/>
</dbReference>
<organism evidence="6 7">
    <name type="scientific">Vagococcus humatus</name>
    <dbReference type="NCBI Taxonomy" id="1889241"/>
    <lineage>
        <taxon>Bacteria</taxon>
        <taxon>Bacillati</taxon>
        <taxon>Bacillota</taxon>
        <taxon>Bacilli</taxon>
        <taxon>Lactobacillales</taxon>
        <taxon>Enterococcaceae</taxon>
        <taxon>Vagococcus</taxon>
    </lineage>
</organism>
<dbReference type="GO" id="GO:0006535">
    <property type="term" value="P:cysteine biosynthetic process from serine"/>
    <property type="evidence" value="ECO:0007669"/>
    <property type="project" value="UniProtKB-UniRule"/>
</dbReference>
<dbReference type="GO" id="GO:0005737">
    <property type="term" value="C:cytoplasm"/>
    <property type="evidence" value="ECO:0007669"/>
    <property type="project" value="UniProtKB-SubCell"/>
</dbReference>
<dbReference type="SUPFAM" id="SSF52317">
    <property type="entry name" value="Class I glutamine amidotransferase-like"/>
    <property type="match status" value="1"/>
</dbReference>
<dbReference type="InterPro" id="IPR033752">
    <property type="entry name" value="MetA_family"/>
</dbReference>
<feature type="site" description="Important for acyl-CoA specificity" evidence="4">
    <location>
        <position position="84"/>
    </location>
</feature>
<dbReference type="HAMAP" id="MF_00295">
    <property type="entry name" value="MetA_acyltransf"/>
    <property type="match status" value="1"/>
</dbReference>
<dbReference type="Proteomes" id="UP000277864">
    <property type="component" value="Unassembled WGS sequence"/>
</dbReference>
<evidence type="ECO:0000256" key="5">
    <source>
        <dbReference type="PIRSR" id="PIRSR000450-1"/>
    </source>
</evidence>
<comment type="caution">
    <text evidence="4">Lacks conserved residue(s) required for the propagation of feature annotation.</text>
</comment>
<dbReference type="GO" id="GO:0009001">
    <property type="term" value="F:serine O-acetyltransferase activity"/>
    <property type="evidence" value="ECO:0007669"/>
    <property type="project" value="UniProtKB-UniRule"/>
</dbReference>
<feature type="site" description="Important for substrate specificity" evidence="4">
    <location>
        <position position="164"/>
    </location>
</feature>
<dbReference type="PIRSF" id="PIRSF000450">
    <property type="entry name" value="H_ser_succinyltr"/>
    <property type="match status" value="1"/>
</dbReference>
<comment type="catalytic activity">
    <reaction evidence="4">
        <text>L-serine + acetyl-CoA = O-acetyl-L-serine + CoA</text>
        <dbReference type="Rhea" id="RHEA:24560"/>
        <dbReference type="ChEBI" id="CHEBI:33384"/>
        <dbReference type="ChEBI" id="CHEBI:57287"/>
        <dbReference type="ChEBI" id="CHEBI:57288"/>
        <dbReference type="ChEBI" id="CHEBI:58340"/>
        <dbReference type="EC" id="2.3.1.30"/>
    </reaction>
</comment>
<dbReference type="UniPathway" id="UPA00136">
    <property type="reaction ID" value="UER00199"/>
</dbReference>